<dbReference type="Pfam" id="PF02298">
    <property type="entry name" value="Cu_bind_like"/>
    <property type="match status" value="1"/>
</dbReference>
<evidence type="ECO:0000313" key="8">
    <source>
        <dbReference type="EMBL" id="KAF7803033.1"/>
    </source>
</evidence>
<keyword evidence="1" id="KW-0732">Signal</keyword>
<gene>
    <name evidence="8" type="ORF">G2W53_042144</name>
</gene>
<dbReference type="EMBL" id="JAAIUW010000013">
    <property type="protein sequence ID" value="KAF7803033.1"/>
    <property type="molecule type" value="Genomic_DNA"/>
</dbReference>
<dbReference type="Proteomes" id="UP000634136">
    <property type="component" value="Unassembled WGS sequence"/>
</dbReference>
<dbReference type="Gene3D" id="2.60.40.420">
    <property type="entry name" value="Cupredoxins - blue copper proteins"/>
    <property type="match status" value="1"/>
</dbReference>
<evidence type="ECO:0000256" key="3">
    <source>
        <dbReference type="ARBA" id="ARBA00023180"/>
    </source>
</evidence>
<comment type="function">
    <text evidence="5">May act as a carbohydrate transporter.</text>
</comment>
<dbReference type="PANTHER" id="PTHR33021:SF385">
    <property type="entry name" value="PHYTOCYANIN DOMAIN-CONTAINING PROTEIN"/>
    <property type="match status" value="1"/>
</dbReference>
<keyword evidence="6" id="KW-0812">Transmembrane</keyword>
<dbReference type="SUPFAM" id="SSF49503">
    <property type="entry name" value="Cupredoxins"/>
    <property type="match status" value="1"/>
</dbReference>
<accession>A0A834SFN7</accession>
<keyword evidence="6" id="KW-0472">Membrane</keyword>
<dbReference type="FunFam" id="2.60.40.420:FF:000018">
    <property type="entry name" value="Lamin-like protein"/>
    <property type="match status" value="1"/>
</dbReference>
<evidence type="ECO:0000256" key="2">
    <source>
        <dbReference type="ARBA" id="ARBA00023157"/>
    </source>
</evidence>
<keyword evidence="6" id="KW-1133">Transmembrane helix</keyword>
<feature type="domain" description="Phytocyanin" evidence="7">
    <location>
        <begin position="7"/>
        <end position="107"/>
    </location>
</feature>
<name>A0A834SFN7_9FABA</name>
<dbReference type="OrthoDB" id="676939at2759"/>
<protein>
    <submittedName>
        <fullName evidence="8">Lamin-like protein</fullName>
    </submittedName>
</protein>
<comment type="caution">
    <text evidence="8">The sequence shown here is derived from an EMBL/GenBank/DDBJ whole genome shotgun (WGS) entry which is preliminary data.</text>
</comment>
<keyword evidence="9" id="KW-1185">Reference proteome</keyword>
<keyword evidence="3" id="KW-0325">Glycoprotein</keyword>
<dbReference type="InterPro" id="IPR008972">
    <property type="entry name" value="Cupredoxin"/>
</dbReference>
<sequence>MGLGGPVLHKVGGSKGWTHDEVNYTQWAAQQHFSLGDWLLFNFDKRYYTVLEVNETSYEKCIDQGFIRNLTRGGRDVVQLAEPRTYYFLSSGGYCFHGMKLAVTVPLGEYRLYPQPQAPAPSPADTSATHRLSCYTAKQGIIISLPNVIYVMMLLLWGIIIM</sequence>
<dbReference type="GO" id="GO:0009055">
    <property type="term" value="F:electron transfer activity"/>
    <property type="evidence" value="ECO:0007669"/>
    <property type="project" value="InterPro"/>
</dbReference>
<evidence type="ECO:0000256" key="4">
    <source>
        <dbReference type="ARBA" id="ARBA00035011"/>
    </source>
</evidence>
<evidence type="ECO:0000259" key="7">
    <source>
        <dbReference type="PROSITE" id="PS51485"/>
    </source>
</evidence>
<evidence type="ECO:0000313" key="9">
    <source>
        <dbReference type="Proteomes" id="UP000634136"/>
    </source>
</evidence>
<comment type="similarity">
    <text evidence="4">Belongs to the early nodulin-like (ENODL) family.</text>
</comment>
<feature type="transmembrane region" description="Helical" evidence="6">
    <location>
        <begin position="140"/>
        <end position="160"/>
    </location>
</feature>
<dbReference type="InterPro" id="IPR039391">
    <property type="entry name" value="Phytocyanin-like"/>
</dbReference>
<dbReference type="InterPro" id="IPR003245">
    <property type="entry name" value="Phytocyanin_dom"/>
</dbReference>
<evidence type="ECO:0000256" key="1">
    <source>
        <dbReference type="ARBA" id="ARBA00022729"/>
    </source>
</evidence>
<dbReference type="PROSITE" id="PS51485">
    <property type="entry name" value="PHYTOCYANIN"/>
    <property type="match status" value="1"/>
</dbReference>
<keyword evidence="2" id="KW-1015">Disulfide bond</keyword>
<reference evidence="8" key="1">
    <citation type="submission" date="2020-09" db="EMBL/GenBank/DDBJ databases">
        <title>Genome-Enabled Discovery of Anthraquinone Biosynthesis in Senna tora.</title>
        <authorList>
            <person name="Kang S.-H."/>
            <person name="Pandey R.P."/>
            <person name="Lee C.-M."/>
            <person name="Sim J.-S."/>
            <person name="Jeong J.-T."/>
            <person name="Choi B.-S."/>
            <person name="Jung M."/>
            <person name="Ginzburg D."/>
            <person name="Zhao K."/>
            <person name="Won S.Y."/>
            <person name="Oh T.-J."/>
            <person name="Yu Y."/>
            <person name="Kim N.-H."/>
            <person name="Lee O.R."/>
            <person name="Lee T.-H."/>
            <person name="Bashyal P."/>
            <person name="Kim T.-S."/>
            <person name="Lee W.-H."/>
            <person name="Kawkins C."/>
            <person name="Kim C.-K."/>
            <person name="Kim J.S."/>
            <person name="Ahn B.O."/>
            <person name="Rhee S.Y."/>
            <person name="Sohng J.K."/>
        </authorList>
    </citation>
    <scope>NUCLEOTIDE SEQUENCE</scope>
    <source>
        <tissue evidence="8">Leaf</tissue>
    </source>
</reference>
<organism evidence="8 9">
    <name type="scientific">Senna tora</name>
    <dbReference type="NCBI Taxonomy" id="362788"/>
    <lineage>
        <taxon>Eukaryota</taxon>
        <taxon>Viridiplantae</taxon>
        <taxon>Streptophyta</taxon>
        <taxon>Embryophyta</taxon>
        <taxon>Tracheophyta</taxon>
        <taxon>Spermatophyta</taxon>
        <taxon>Magnoliopsida</taxon>
        <taxon>eudicotyledons</taxon>
        <taxon>Gunneridae</taxon>
        <taxon>Pentapetalae</taxon>
        <taxon>rosids</taxon>
        <taxon>fabids</taxon>
        <taxon>Fabales</taxon>
        <taxon>Fabaceae</taxon>
        <taxon>Caesalpinioideae</taxon>
        <taxon>Cassia clade</taxon>
        <taxon>Senna</taxon>
    </lineage>
</organism>
<dbReference type="GO" id="GO:0005886">
    <property type="term" value="C:plasma membrane"/>
    <property type="evidence" value="ECO:0007669"/>
    <property type="project" value="TreeGrafter"/>
</dbReference>
<dbReference type="PANTHER" id="PTHR33021">
    <property type="entry name" value="BLUE COPPER PROTEIN"/>
    <property type="match status" value="1"/>
</dbReference>
<evidence type="ECO:0000256" key="6">
    <source>
        <dbReference type="SAM" id="Phobius"/>
    </source>
</evidence>
<evidence type="ECO:0000256" key="5">
    <source>
        <dbReference type="ARBA" id="ARBA00037626"/>
    </source>
</evidence>
<dbReference type="AlphaFoldDB" id="A0A834SFN7"/>
<proteinExistence type="inferred from homology"/>